<dbReference type="InterPro" id="IPR029063">
    <property type="entry name" value="SAM-dependent_MTases_sf"/>
</dbReference>
<dbReference type="GO" id="GO:0008168">
    <property type="term" value="F:methyltransferase activity"/>
    <property type="evidence" value="ECO:0007669"/>
    <property type="project" value="UniProtKB-KW"/>
</dbReference>
<dbReference type="GO" id="GO:0046872">
    <property type="term" value="F:metal ion binding"/>
    <property type="evidence" value="ECO:0007669"/>
    <property type="project" value="UniProtKB-KW"/>
</dbReference>
<dbReference type="InterPro" id="IPR005299">
    <property type="entry name" value="MeTrfase_7"/>
</dbReference>
<proteinExistence type="inferred from homology"/>
<dbReference type="EMBL" id="BAABME010003608">
    <property type="protein sequence ID" value="GAA0159458.1"/>
    <property type="molecule type" value="Genomic_DNA"/>
</dbReference>
<sequence length="366" mass="41308">MESGEGASSVPNSYHVLGGNGTYSYSRNSEYQMLLLELAKEKINELIGKHLDIEKPSFDYQESFRIADFGCSTGPNTFFSMQNIVEAIRSNLRDHAPDFFIFFNDLVGNDFNTLFRNLPPKRTYYVASLPGSFYSRLLPEASLHIANCSTSLHWLSKIPHEVTNKNSLAWNEGKVHYLRAPKAVKDAYSTQFKQDIEAFLSARAQELVAGGLMVLIVNGFPDGSFPSNSITSGNFKILESCSEDMVKMGMITKEMADMFNLPFYYPSPAELKASIEANGHFTIERLEKLDYQINQTNVEVNIQSSISLLRAIIGGLIVEHFGNDTVDYLFELYTEKYSANPVILDDEYKGPKVENYFVFLKRKGMN</sequence>
<comment type="caution">
    <text evidence="6">The sequence shown here is derived from an EMBL/GenBank/DDBJ whole genome shotgun (WGS) entry which is preliminary data.</text>
</comment>
<dbReference type="Gene3D" id="1.10.1200.270">
    <property type="entry name" value="Methyltransferase, alpha-helical capping domain"/>
    <property type="match status" value="1"/>
</dbReference>
<evidence type="ECO:0000256" key="1">
    <source>
        <dbReference type="ARBA" id="ARBA00007967"/>
    </source>
</evidence>
<evidence type="ECO:0000256" key="2">
    <source>
        <dbReference type="ARBA" id="ARBA00022603"/>
    </source>
</evidence>
<dbReference type="Pfam" id="PF03492">
    <property type="entry name" value="Methyltransf_7"/>
    <property type="match status" value="1"/>
</dbReference>
<dbReference type="PANTHER" id="PTHR31009">
    <property type="entry name" value="S-ADENOSYL-L-METHIONINE:CARBOXYL METHYLTRANSFERASE FAMILY PROTEIN"/>
    <property type="match status" value="1"/>
</dbReference>
<dbReference type="InterPro" id="IPR042086">
    <property type="entry name" value="MeTrfase_capping"/>
</dbReference>
<dbReference type="SUPFAM" id="SSF53335">
    <property type="entry name" value="S-adenosyl-L-methionine-dependent methyltransferases"/>
    <property type="match status" value="1"/>
</dbReference>
<dbReference type="Proteomes" id="UP001454036">
    <property type="component" value="Unassembled WGS sequence"/>
</dbReference>
<evidence type="ECO:0000256" key="4">
    <source>
        <dbReference type="ARBA" id="ARBA00022723"/>
    </source>
</evidence>
<comment type="similarity">
    <text evidence="1">Belongs to the methyltransferase superfamily. Type-7 methyltransferase family.</text>
</comment>
<evidence type="ECO:0000256" key="3">
    <source>
        <dbReference type="ARBA" id="ARBA00022679"/>
    </source>
</evidence>
<keyword evidence="3" id="KW-0808">Transferase</keyword>
<keyword evidence="2 6" id="KW-0489">Methyltransferase</keyword>
<organism evidence="6 7">
    <name type="scientific">Lithospermum erythrorhizon</name>
    <name type="common">Purple gromwell</name>
    <name type="synonym">Lithospermum officinale var. erythrorhizon</name>
    <dbReference type="NCBI Taxonomy" id="34254"/>
    <lineage>
        <taxon>Eukaryota</taxon>
        <taxon>Viridiplantae</taxon>
        <taxon>Streptophyta</taxon>
        <taxon>Embryophyta</taxon>
        <taxon>Tracheophyta</taxon>
        <taxon>Spermatophyta</taxon>
        <taxon>Magnoliopsida</taxon>
        <taxon>eudicotyledons</taxon>
        <taxon>Gunneridae</taxon>
        <taxon>Pentapetalae</taxon>
        <taxon>asterids</taxon>
        <taxon>lamiids</taxon>
        <taxon>Boraginales</taxon>
        <taxon>Boraginaceae</taxon>
        <taxon>Boraginoideae</taxon>
        <taxon>Lithospermeae</taxon>
        <taxon>Lithospermum</taxon>
    </lineage>
</organism>
<evidence type="ECO:0000313" key="7">
    <source>
        <dbReference type="Proteomes" id="UP001454036"/>
    </source>
</evidence>
<dbReference type="AlphaFoldDB" id="A0AAV3Q7A4"/>
<keyword evidence="5" id="KW-0460">Magnesium</keyword>
<reference evidence="6 7" key="1">
    <citation type="submission" date="2024-01" db="EMBL/GenBank/DDBJ databases">
        <title>The complete chloroplast genome sequence of Lithospermum erythrorhizon: insights into the phylogenetic relationship among Boraginaceae species and the maternal lineages of purple gromwells.</title>
        <authorList>
            <person name="Okada T."/>
            <person name="Watanabe K."/>
        </authorList>
    </citation>
    <scope>NUCLEOTIDE SEQUENCE [LARGE SCALE GENOMIC DNA]</scope>
</reference>
<keyword evidence="4" id="KW-0479">Metal-binding</keyword>
<gene>
    <name evidence="6" type="ORF">LIER_16227</name>
</gene>
<evidence type="ECO:0000256" key="5">
    <source>
        <dbReference type="ARBA" id="ARBA00022842"/>
    </source>
</evidence>
<name>A0AAV3Q7A4_LITER</name>
<evidence type="ECO:0000313" key="6">
    <source>
        <dbReference type="EMBL" id="GAA0159458.1"/>
    </source>
</evidence>
<keyword evidence="7" id="KW-1185">Reference proteome</keyword>
<accession>A0AAV3Q7A4</accession>
<dbReference type="GO" id="GO:0032259">
    <property type="term" value="P:methylation"/>
    <property type="evidence" value="ECO:0007669"/>
    <property type="project" value="UniProtKB-KW"/>
</dbReference>
<dbReference type="Gene3D" id="3.40.50.150">
    <property type="entry name" value="Vaccinia Virus protein VP39"/>
    <property type="match status" value="1"/>
</dbReference>
<protein>
    <submittedName>
        <fullName evidence="6">Methyltransferase</fullName>
    </submittedName>
</protein>